<dbReference type="Pfam" id="PF08378">
    <property type="entry name" value="NERD"/>
    <property type="match status" value="1"/>
</dbReference>
<evidence type="ECO:0000313" key="3">
    <source>
        <dbReference type="Proteomes" id="UP001595279"/>
    </source>
</evidence>
<reference evidence="3" key="1">
    <citation type="journal article" date="2019" name="Int. J. Syst. Evol. Microbiol.">
        <title>The Global Catalogue of Microorganisms (GCM) 10K type strain sequencing project: providing services to taxonomists for standard genome sequencing and annotation.</title>
        <authorList>
            <consortium name="The Broad Institute Genomics Platform"/>
            <consortium name="The Broad Institute Genome Sequencing Center for Infectious Disease"/>
            <person name="Wu L."/>
            <person name="Ma J."/>
        </authorList>
    </citation>
    <scope>NUCLEOTIDE SEQUENCE [LARGE SCALE GENOMIC DNA]</scope>
    <source>
        <strain evidence="3">KCTC 13128</strain>
    </source>
</reference>
<evidence type="ECO:0000313" key="2">
    <source>
        <dbReference type="EMBL" id="MFC3039723.1"/>
    </source>
</evidence>
<evidence type="ECO:0000259" key="1">
    <source>
        <dbReference type="PROSITE" id="PS50965"/>
    </source>
</evidence>
<dbReference type="EMBL" id="JBHRSA010000022">
    <property type="protein sequence ID" value="MFC3039723.1"/>
    <property type="molecule type" value="Genomic_DNA"/>
</dbReference>
<gene>
    <name evidence="2" type="ORF">ACFOGI_05620</name>
</gene>
<dbReference type="Proteomes" id="UP001595279">
    <property type="component" value="Unassembled WGS sequence"/>
</dbReference>
<accession>A0ABV7CUA7</accession>
<sequence>MIIKKRGYSEKLAQLEAMERRLPHSHTLKQRVLTDYKSELRGIKGEREVDFPLEFLDPDKFLILHNVRLPDYQGYFQMDTLILSREFILILEVKNWYGTIIFGENGQVTRIGDNGREEGFKNPIPQTLLQQRRLQNWLRTRNVTSIPVTYLVVISHPSTIIKSSSSINQIPLEVIHNSDLTIKIDELDNLYSSPQLTKQQLHHLSRQIVENHQSNKQNLLDYYYIKKSDLVTGVFCPSCHTAPMVRSRQKWGCRQCGHYSDKAHLPAFKDYLLLIGNEISNKDARHLLQITSPHVAKRLLQNAKLPAKGKTSARVYDLSPAIKWNELQLRTSCPIR</sequence>
<comment type="caution">
    <text evidence="2">The sequence shown here is derived from an EMBL/GenBank/DDBJ whole genome shotgun (WGS) entry which is preliminary data.</text>
</comment>
<protein>
    <submittedName>
        <fullName evidence="2">Nuclease-related domain-containing protein</fullName>
    </submittedName>
</protein>
<keyword evidence="3" id="KW-1185">Reference proteome</keyword>
<feature type="domain" description="NERD" evidence="1">
    <location>
        <begin position="41"/>
        <end position="157"/>
    </location>
</feature>
<proteinExistence type="predicted"/>
<dbReference type="PROSITE" id="PS50965">
    <property type="entry name" value="NERD"/>
    <property type="match status" value="1"/>
</dbReference>
<name>A0ABV7CUA7_9BACI</name>
<organism evidence="2 3">
    <name type="scientific">Virgibacillus xinjiangensis</name>
    <dbReference type="NCBI Taxonomy" id="393090"/>
    <lineage>
        <taxon>Bacteria</taxon>
        <taxon>Bacillati</taxon>
        <taxon>Bacillota</taxon>
        <taxon>Bacilli</taxon>
        <taxon>Bacillales</taxon>
        <taxon>Bacillaceae</taxon>
        <taxon>Virgibacillus</taxon>
    </lineage>
</organism>
<dbReference type="RefSeq" id="WP_390269722.1">
    <property type="nucleotide sequence ID" value="NZ_JBHRSA010000022.1"/>
</dbReference>
<dbReference type="InterPro" id="IPR011528">
    <property type="entry name" value="NERD"/>
</dbReference>